<dbReference type="AlphaFoldDB" id="A0A0F9M6H0"/>
<dbReference type="EMBL" id="LAZR01010838">
    <property type="protein sequence ID" value="KKM64772.1"/>
    <property type="molecule type" value="Genomic_DNA"/>
</dbReference>
<organism evidence="1">
    <name type="scientific">marine sediment metagenome</name>
    <dbReference type="NCBI Taxonomy" id="412755"/>
    <lineage>
        <taxon>unclassified sequences</taxon>
        <taxon>metagenomes</taxon>
        <taxon>ecological metagenomes</taxon>
    </lineage>
</organism>
<sequence>MRFQLLNKESPEKIFIYARNGSGGTLSAGRPTAFDMDGTRDGRDISSSTTATATKATSLFAGVPPLDIADNDSGMIQVFGFTDNLMYAHMTRAASTDAWASYPALAVGDIMSIDTVGNGFNRATAGVASAFLGAFMAAQSLASATTLASTLGSAALTLTTQINAFLRAM</sequence>
<comment type="caution">
    <text evidence="1">The sequence shown here is derived from an EMBL/GenBank/DDBJ whole genome shotgun (WGS) entry which is preliminary data.</text>
</comment>
<proteinExistence type="predicted"/>
<reference evidence="1" key="1">
    <citation type="journal article" date="2015" name="Nature">
        <title>Complex archaea that bridge the gap between prokaryotes and eukaryotes.</title>
        <authorList>
            <person name="Spang A."/>
            <person name="Saw J.H."/>
            <person name="Jorgensen S.L."/>
            <person name="Zaremba-Niedzwiedzka K."/>
            <person name="Martijn J."/>
            <person name="Lind A.E."/>
            <person name="van Eijk R."/>
            <person name="Schleper C."/>
            <person name="Guy L."/>
            <person name="Ettema T.J."/>
        </authorList>
    </citation>
    <scope>NUCLEOTIDE SEQUENCE</scope>
</reference>
<accession>A0A0F9M6H0</accession>
<protein>
    <submittedName>
        <fullName evidence="1">Uncharacterized protein</fullName>
    </submittedName>
</protein>
<name>A0A0F9M6H0_9ZZZZ</name>
<evidence type="ECO:0000313" key="1">
    <source>
        <dbReference type="EMBL" id="KKM64772.1"/>
    </source>
</evidence>
<gene>
    <name evidence="1" type="ORF">LCGC14_1498040</name>
</gene>